<dbReference type="InterPro" id="IPR000878">
    <property type="entry name" value="4pyrrol_Mease"/>
</dbReference>
<accession>X0TYV7</accession>
<comment type="caution">
    <text evidence="7">The sequence shown here is derived from an EMBL/GenBank/DDBJ whole genome shotgun (WGS) entry which is preliminary data.</text>
</comment>
<protein>
    <recommendedName>
        <fullName evidence="6">Tetrapyrrole methylase domain-containing protein</fullName>
    </recommendedName>
</protein>
<evidence type="ECO:0000256" key="4">
    <source>
        <dbReference type="ARBA" id="ARBA00022679"/>
    </source>
</evidence>
<dbReference type="GO" id="GO:0017183">
    <property type="term" value="P:protein histidyl modification to diphthamide"/>
    <property type="evidence" value="ECO:0007669"/>
    <property type="project" value="UniProtKB-UniPathway"/>
</dbReference>
<evidence type="ECO:0000313" key="7">
    <source>
        <dbReference type="EMBL" id="GAF92321.1"/>
    </source>
</evidence>
<keyword evidence="4" id="KW-0808">Transferase</keyword>
<comment type="similarity">
    <text evidence="2">Belongs to the diphthine synthase family.</text>
</comment>
<evidence type="ECO:0000256" key="1">
    <source>
        <dbReference type="ARBA" id="ARBA00005156"/>
    </source>
</evidence>
<evidence type="ECO:0000259" key="6">
    <source>
        <dbReference type="Pfam" id="PF00590"/>
    </source>
</evidence>
<proteinExistence type="inferred from homology"/>
<dbReference type="Gene3D" id="3.30.950.10">
    <property type="entry name" value="Methyltransferase, Cobalt-precorrin-4 Transmethylase, Domain 2"/>
    <property type="match status" value="1"/>
</dbReference>
<dbReference type="GO" id="GO:0032259">
    <property type="term" value="P:methylation"/>
    <property type="evidence" value="ECO:0007669"/>
    <property type="project" value="UniProtKB-KW"/>
</dbReference>
<dbReference type="PANTHER" id="PTHR10882:SF0">
    <property type="entry name" value="DIPHTHINE METHYL ESTER SYNTHASE"/>
    <property type="match status" value="1"/>
</dbReference>
<dbReference type="InterPro" id="IPR035996">
    <property type="entry name" value="4pyrrol_Methylase_sf"/>
</dbReference>
<feature type="non-terminal residue" evidence="7">
    <location>
        <position position="1"/>
    </location>
</feature>
<dbReference type="PIRSF" id="PIRSF036432">
    <property type="entry name" value="Diphthine_synth"/>
    <property type="match status" value="1"/>
</dbReference>
<dbReference type="Pfam" id="PF00590">
    <property type="entry name" value="TP_methylase"/>
    <property type="match status" value="1"/>
</dbReference>
<dbReference type="InterPro" id="IPR004551">
    <property type="entry name" value="Dphthn_synthase"/>
</dbReference>
<keyword evidence="5" id="KW-0949">S-adenosyl-L-methionine</keyword>
<dbReference type="UniPathway" id="UPA00559"/>
<dbReference type="AlphaFoldDB" id="X0TYV7"/>
<dbReference type="SUPFAM" id="SSF53790">
    <property type="entry name" value="Tetrapyrrole methylase"/>
    <property type="match status" value="1"/>
</dbReference>
<comment type="pathway">
    <text evidence="1">Protein modification; peptidyl-diphthamide biosynthesis.</text>
</comment>
<dbReference type="Gene3D" id="3.40.1010.10">
    <property type="entry name" value="Cobalt-precorrin-4 Transmethylase, Domain 1"/>
    <property type="match status" value="1"/>
</dbReference>
<dbReference type="GO" id="GO:0004164">
    <property type="term" value="F:diphthine synthase activity"/>
    <property type="evidence" value="ECO:0007669"/>
    <property type="project" value="InterPro"/>
</dbReference>
<name>X0TYV7_9ZZZZ</name>
<dbReference type="CDD" id="cd11647">
    <property type="entry name" value="DHP5_DphB"/>
    <property type="match status" value="1"/>
</dbReference>
<evidence type="ECO:0000256" key="3">
    <source>
        <dbReference type="ARBA" id="ARBA00022603"/>
    </source>
</evidence>
<feature type="domain" description="Tetrapyrrole methylase" evidence="6">
    <location>
        <begin position="39"/>
        <end position="198"/>
    </location>
</feature>
<evidence type="ECO:0000256" key="5">
    <source>
        <dbReference type="ARBA" id="ARBA00022691"/>
    </source>
</evidence>
<dbReference type="PANTHER" id="PTHR10882">
    <property type="entry name" value="DIPHTHINE SYNTHASE"/>
    <property type="match status" value="1"/>
</dbReference>
<dbReference type="InterPro" id="IPR014776">
    <property type="entry name" value="4pyrrole_Mease_sub2"/>
</dbReference>
<reference evidence="7" key="1">
    <citation type="journal article" date="2014" name="Front. Microbiol.">
        <title>High frequency of phylogenetically diverse reductive dehalogenase-homologous genes in deep subseafloor sedimentary metagenomes.</title>
        <authorList>
            <person name="Kawai M."/>
            <person name="Futagami T."/>
            <person name="Toyoda A."/>
            <person name="Takaki Y."/>
            <person name="Nishi S."/>
            <person name="Hori S."/>
            <person name="Arai W."/>
            <person name="Tsubouchi T."/>
            <person name="Morono Y."/>
            <person name="Uchiyama I."/>
            <person name="Ito T."/>
            <person name="Fujiyama A."/>
            <person name="Inagaki F."/>
            <person name="Takami H."/>
        </authorList>
    </citation>
    <scope>NUCLEOTIDE SEQUENCE</scope>
    <source>
        <strain evidence="7">Expedition CK06-06</strain>
    </source>
</reference>
<gene>
    <name evidence="7" type="ORF">S01H1_19178</name>
</gene>
<dbReference type="EMBL" id="BARS01010326">
    <property type="protein sequence ID" value="GAF92321.1"/>
    <property type="molecule type" value="Genomic_DNA"/>
</dbReference>
<dbReference type="NCBIfam" id="TIGR00522">
    <property type="entry name" value="dph5"/>
    <property type="match status" value="1"/>
</dbReference>
<dbReference type="InterPro" id="IPR014777">
    <property type="entry name" value="4pyrrole_Mease_sub1"/>
</dbReference>
<keyword evidence="3" id="KW-0489">Methyltransferase</keyword>
<organism evidence="7">
    <name type="scientific">marine sediment metagenome</name>
    <dbReference type="NCBI Taxonomy" id="412755"/>
    <lineage>
        <taxon>unclassified sequences</taxon>
        <taxon>metagenomes</taxon>
        <taxon>ecological metagenomes</taxon>
    </lineage>
</organism>
<sequence length="242" mass="26880">GLNSPFEVFIEKYTNFIPEEIPLLLKQIKPEITVVSRKDLEENDQSFLEKIKGKSSAILIPGDPFVATTHNSLRLAAIQRGFKCRIIHNTSIISAAASVSGLSTYRFGRTVTCPFPNNASEFPYEIIKLNKQISAHTLVLLDIKQRTGEFLAINEAISILLELEEKKQETVFTNTSLVVGLAQIGSENEVISAGVAEEIITFAWRDIGPPQAMIVCSETLQFTEEEALQTLWKVELSNQGID</sequence>
<evidence type="ECO:0000256" key="2">
    <source>
        <dbReference type="ARBA" id="ARBA00006729"/>
    </source>
</evidence>